<sequence length="52" mass="5848">MSIKNQTWGFNSFAETFSGRLAMYGFFIALITELLTGKGIIGQLTAFFFFVN</sequence>
<protein>
    <submittedName>
        <fullName evidence="2">High light inducible protein</fullName>
    </submittedName>
</protein>
<dbReference type="HOGENOM" id="CLU_171075_6_0_3"/>
<evidence type="ECO:0000313" key="2">
    <source>
        <dbReference type="EMBL" id="ABW26338.1"/>
    </source>
</evidence>
<keyword evidence="1" id="KW-0812">Transmembrane</keyword>
<name>B0C598_ACAM1</name>
<keyword evidence="1" id="KW-0472">Membrane</keyword>
<dbReference type="Proteomes" id="UP000000268">
    <property type="component" value="Chromosome"/>
</dbReference>
<dbReference type="RefSeq" id="WP_012161875.1">
    <property type="nucleotide sequence ID" value="NC_009925.1"/>
</dbReference>
<dbReference type="EMBL" id="CP000828">
    <property type="protein sequence ID" value="ABW26338.1"/>
    <property type="molecule type" value="Genomic_DNA"/>
</dbReference>
<keyword evidence="3" id="KW-1185">Reference proteome</keyword>
<dbReference type="SUPFAM" id="SSF103511">
    <property type="entry name" value="Chlorophyll a-b binding protein"/>
    <property type="match status" value="1"/>
</dbReference>
<dbReference type="OrthoDB" id="583095at2"/>
<accession>B0C598</accession>
<evidence type="ECO:0000313" key="3">
    <source>
        <dbReference type="Proteomes" id="UP000000268"/>
    </source>
</evidence>
<dbReference type="STRING" id="329726.AM1_1304"/>
<keyword evidence="1" id="KW-1133">Transmembrane helix</keyword>
<proteinExistence type="predicted"/>
<feature type="transmembrane region" description="Helical" evidence="1">
    <location>
        <begin position="21"/>
        <end position="51"/>
    </location>
</feature>
<dbReference type="AlphaFoldDB" id="B0C598"/>
<dbReference type="Gene3D" id="1.10.3460.10">
    <property type="entry name" value="Chlorophyll a/b binding protein domain"/>
    <property type="match status" value="1"/>
</dbReference>
<reference evidence="2 3" key="1">
    <citation type="journal article" date="2008" name="Proc. Natl. Acad. Sci. U.S.A.">
        <title>Niche adaptation and genome expansion in the chlorophyll d-producing cyanobacterium Acaryochloris marina.</title>
        <authorList>
            <person name="Swingley W.D."/>
            <person name="Chen M."/>
            <person name="Cheung P.C."/>
            <person name="Conrad A.L."/>
            <person name="Dejesa L.C."/>
            <person name="Hao J."/>
            <person name="Honchak B.M."/>
            <person name="Karbach L.E."/>
            <person name="Kurdoglu A."/>
            <person name="Lahiri S."/>
            <person name="Mastrian S.D."/>
            <person name="Miyashita H."/>
            <person name="Page L."/>
            <person name="Ramakrishna P."/>
            <person name="Satoh S."/>
            <person name="Sattley W.M."/>
            <person name="Shimada Y."/>
            <person name="Taylor H.L."/>
            <person name="Tomo T."/>
            <person name="Tsuchiya T."/>
            <person name="Wang Z.T."/>
            <person name="Raymond J."/>
            <person name="Mimuro M."/>
            <person name="Blankenship R.E."/>
            <person name="Touchman J.W."/>
        </authorList>
    </citation>
    <scope>NUCLEOTIDE SEQUENCE [LARGE SCALE GENOMIC DNA]</scope>
    <source>
        <strain evidence="3">MBIC 11017</strain>
    </source>
</reference>
<evidence type="ECO:0000256" key="1">
    <source>
        <dbReference type="SAM" id="Phobius"/>
    </source>
</evidence>
<dbReference type="KEGG" id="amr:AM1_1304"/>
<organism evidence="2 3">
    <name type="scientific">Acaryochloris marina (strain MBIC 11017)</name>
    <dbReference type="NCBI Taxonomy" id="329726"/>
    <lineage>
        <taxon>Bacteria</taxon>
        <taxon>Bacillati</taxon>
        <taxon>Cyanobacteriota</taxon>
        <taxon>Cyanophyceae</taxon>
        <taxon>Acaryochloridales</taxon>
        <taxon>Acaryochloridaceae</taxon>
        <taxon>Acaryochloris</taxon>
    </lineage>
</organism>
<gene>
    <name evidence="2" type="primary">hli</name>
    <name evidence="2" type="ordered locus">AM1_1304</name>
</gene>